<dbReference type="InterPro" id="IPR001932">
    <property type="entry name" value="PPM-type_phosphatase-like_dom"/>
</dbReference>
<keyword evidence="1" id="KW-0904">Protein phosphatase</keyword>
<feature type="region of interest" description="Disordered" evidence="2">
    <location>
        <begin position="19"/>
        <end position="45"/>
    </location>
</feature>
<accession>A0A7J6G6S7</accession>
<comment type="cofactor">
    <cofactor evidence="1">
        <name>Mg(2+)</name>
        <dbReference type="ChEBI" id="CHEBI:18420"/>
    </cofactor>
</comment>
<dbReference type="PANTHER" id="PTHR12320">
    <property type="entry name" value="PROTEIN PHOSPHATASE 2C"/>
    <property type="match status" value="1"/>
</dbReference>
<reference evidence="4 5" key="1">
    <citation type="journal article" date="2020" name="bioRxiv">
        <title>Sequence and annotation of 42 cannabis genomes reveals extensive copy number variation in cannabinoid synthesis and pathogen resistance genes.</title>
        <authorList>
            <person name="Mckernan K.J."/>
            <person name="Helbert Y."/>
            <person name="Kane L.T."/>
            <person name="Ebling H."/>
            <person name="Zhang L."/>
            <person name="Liu B."/>
            <person name="Eaton Z."/>
            <person name="Mclaughlin S."/>
            <person name="Kingan S."/>
            <person name="Baybayan P."/>
            <person name="Concepcion G."/>
            <person name="Jordan M."/>
            <person name="Riva A."/>
            <person name="Barbazuk W."/>
            <person name="Harkins T."/>
        </authorList>
    </citation>
    <scope>NUCLEOTIDE SEQUENCE [LARGE SCALE GENOMIC DNA]</scope>
    <source>
        <strain evidence="5">cv. Jamaican Lion 4</strain>
        <tissue evidence="4">Leaf</tissue>
    </source>
</reference>
<dbReference type="InterPro" id="IPR039123">
    <property type="entry name" value="PPTC7"/>
</dbReference>
<dbReference type="Gene3D" id="3.60.40.10">
    <property type="entry name" value="PPM-type phosphatase domain"/>
    <property type="match status" value="2"/>
</dbReference>
<comment type="catalytic activity">
    <reaction evidence="1">
        <text>O-phospho-L-threonyl-[protein] + H2O = L-threonyl-[protein] + phosphate</text>
        <dbReference type="Rhea" id="RHEA:47004"/>
        <dbReference type="Rhea" id="RHEA-COMP:11060"/>
        <dbReference type="Rhea" id="RHEA-COMP:11605"/>
        <dbReference type="ChEBI" id="CHEBI:15377"/>
        <dbReference type="ChEBI" id="CHEBI:30013"/>
        <dbReference type="ChEBI" id="CHEBI:43474"/>
        <dbReference type="ChEBI" id="CHEBI:61977"/>
        <dbReference type="EC" id="3.1.3.16"/>
    </reaction>
</comment>
<comment type="caution">
    <text evidence="4">The sequence shown here is derived from an EMBL/GenBank/DDBJ whole genome shotgun (WGS) entry which is preliminary data.</text>
</comment>
<dbReference type="PANTHER" id="PTHR12320:SF81">
    <property type="entry name" value="PROTEIN PHOSPHATASE 2C 23-RELATED"/>
    <property type="match status" value="1"/>
</dbReference>
<comment type="similarity">
    <text evidence="1">Belongs to the PP2C family.</text>
</comment>
<comment type="catalytic activity">
    <reaction evidence="1">
        <text>O-phospho-L-seryl-[protein] + H2O = L-seryl-[protein] + phosphate</text>
        <dbReference type="Rhea" id="RHEA:20629"/>
        <dbReference type="Rhea" id="RHEA-COMP:9863"/>
        <dbReference type="Rhea" id="RHEA-COMP:11604"/>
        <dbReference type="ChEBI" id="CHEBI:15377"/>
        <dbReference type="ChEBI" id="CHEBI:29999"/>
        <dbReference type="ChEBI" id="CHEBI:43474"/>
        <dbReference type="ChEBI" id="CHEBI:83421"/>
        <dbReference type="EC" id="3.1.3.16"/>
    </reaction>
</comment>
<organism evidence="4 5">
    <name type="scientific">Cannabis sativa</name>
    <name type="common">Hemp</name>
    <name type="synonym">Marijuana</name>
    <dbReference type="NCBI Taxonomy" id="3483"/>
    <lineage>
        <taxon>Eukaryota</taxon>
        <taxon>Viridiplantae</taxon>
        <taxon>Streptophyta</taxon>
        <taxon>Embryophyta</taxon>
        <taxon>Tracheophyta</taxon>
        <taxon>Spermatophyta</taxon>
        <taxon>Magnoliopsida</taxon>
        <taxon>eudicotyledons</taxon>
        <taxon>Gunneridae</taxon>
        <taxon>Pentapetalae</taxon>
        <taxon>rosids</taxon>
        <taxon>fabids</taxon>
        <taxon>Rosales</taxon>
        <taxon>Cannabaceae</taxon>
        <taxon>Cannabis</taxon>
    </lineage>
</organism>
<gene>
    <name evidence="4" type="ORF">G4B88_031445</name>
</gene>
<evidence type="ECO:0000313" key="4">
    <source>
        <dbReference type="EMBL" id="KAF4377779.1"/>
    </source>
</evidence>
<keyword evidence="1" id="KW-0378">Hydrolase</keyword>
<dbReference type="PROSITE" id="PS51746">
    <property type="entry name" value="PPM_2"/>
    <property type="match status" value="1"/>
</dbReference>
<name>A0A7J6G6S7_CANSA</name>
<comment type="cofactor">
    <cofactor evidence="1">
        <name>Mn(2+)</name>
        <dbReference type="ChEBI" id="CHEBI:29035"/>
    </cofactor>
</comment>
<feature type="domain" description="PPM-type phosphatase" evidence="3">
    <location>
        <begin position="114"/>
        <end position="361"/>
    </location>
</feature>
<dbReference type="AlphaFoldDB" id="A0A7J6G6S7"/>
<dbReference type="SMART" id="SM00332">
    <property type="entry name" value="PP2Cc"/>
    <property type="match status" value="1"/>
</dbReference>
<evidence type="ECO:0000259" key="3">
    <source>
        <dbReference type="PROSITE" id="PS51746"/>
    </source>
</evidence>
<keyword evidence="1" id="KW-0464">Manganese</keyword>
<evidence type="ECO:0000256" key="1">
    <source>
        <dbReference type="RuleBase" id="RU366020"/>
    </source>
</evidence>
<evidence type="ECO:0000313" key="5">
    <source>
        <dbReference type="Proteomes" id="UP000583929"/>
    </source>
</evidence>
<keyword evidence="5" id="KW-1185">Reference proteome</keyword>
<dbReference type="InterPro" id="IPR036457">
    <property type="entry name" value="PPM-type-like_dom_sf"/>
</dbReference>
<dbReference type="GO" id="GO:0004722">
    <property type="term" value="F:protein serine/threonine phosphatase activity"/>
    <property type="evidence" value="ECO:0007669"/>
    <property type="project" value="UniProtKB-EC"/>
</dbReference>
<dbReference type="GO" id="GO:0046872">
    <property type="term" value="F:metal ion binding"/>
    <property type="evidence" value="ECO:0007669"/>
    <property type="project" value="UniProtKB-UniRule"/>
</dbReference>
<keyword evidence="1" id="KW-0460">Magnesium</keyword>
<keyword evidence="1" id="KW-0479">Metal-binding</keyword>
<protein>
    <recommendedName>
        <fullName evidence="1">Protein phosphatase</fullName>
        <ecNumber evidence="1">3.1.3.16</ecNumber>
    </recommendedName>
</protein>
<dbReference type="EC" id="3.1.3.16" evidence="1"/>
<dbReference type="Proteomes" id="UP000583929">
    <property type="component" value="Unassembled WGS sequence"/>
</dbReference>
<dbReference type="SMART" id="SM00331">
    <property type="entry name" value="PP2C_SIG"/>
    <property type="match status" value="1"/>
</dbReference>
<dbReference type="SUPFAM" id="SSF81606">
    <property type="entry name" value="PP2C-like"/>
    <property type="match status" value="1"/>
</dbReference>
<proteinExistence type="inferred from homology"/>
<dbReference type="EMBL" id="JAATIQ010000141">
    <property type="protein sequence ID" value="KAF4377779.1"/>
    <property type="molecule type" value="Genomic_DNA"/>
</dbReference>
<evidence type="ECO:0000256" key="2">
    <source>
        <dbReference type="SAM" id="MobiDB-lite"/>
    </source>
</evidence>
<sequence>MEEDVVDSELSVWEFVDLEENGNDDNGQNEVEDNNGSGFESSPLEQDHHPIEVRGVHILHRFGDTGRYEGNIYARVYKETKQKTIMNNKINVDKKPPCSKILFKKKLLKMRCASFYIPKQSKLEFKPLGDDAHFVSRDEQTIGVADGVGGWDKNGIDSGKYARSLIVNSSTNVNNKLLSEIIDPKTIIREAFSKNSNLEGSSTMCVVTHNNGMLRGANIGDSGFLVFREGKLIYKSPTQQKRFNCPFQLGNHKRSDGPECAVEMELGVKKGDVVVMGSDGLLDNLFDWEIQDIIKTELKLDDHDDKYNNKYKDLAFAIAGAAYYRSLDRYGVCPYTIASAEAGRKHKGGKMDDISVIIGHIVCNWDMLVSSSSSSASS</sequence>